<dbReference type="HAMAP" id="MF_00099">
    <property type="entry name" value="CheB_chemtxs"/>
    <property type="match status" value="1"/>
</dbReference>
<evidence type="ECO:0000256" key="1">
    <source>
        <dbReference type="ARBA" id="ARBA00022801"/>
    </source>
</evidence>
<dbReference type="Gene3D" id="3.40.50.2300">
    <property type="match status" value="1"/>
</dbReference>
<feature type="active site" evidence="3 4">
    <location>
        <position position="292"/>
    </location>
</feature>
<organism evidence="8 9">
    <name type="scientific">Alkalicoccobacillus gibsonii</name>
    <dbReference type="NCBI Taxonomy" id="79881"/>
    <lineage>
        <taxon>Bacteria</taxon>
        <taxon>Bacillati</taxon>
        <taxon>Bacillota</taxon>
        <taxon>Bacilli</taxon>
        <taxon>Bacillales</taxon>
        <taxon>Bacillaceae</taxon>
        <taxon>Alkalicoccobacillus</taxon>
    </lineage>
</organism>
<evidence type="ECO:0000313" key="9">
    <source>
        <dbReference type="Proteomes" id="UP001418796"/>
    </source>
</evidence>
<dbReference type="CDD" id="cd16432">
    <property type="entry name" value="CheB_Rec"/>
    <property type="match status" value="1"/>
</dbReference>
<gene>
    <name evidence="3" type="primary">cheB</name>
    <name evidence="8" type="ORF">MKY91_11705</name>
</gene>
<dbReference type="PROSITE" id="PS50110">
    <property type="entry name" value="RESPONSE_REGULATORY"/>
    <property type="match status" value="1"/>
</dbReference>
<dbReference type="InterPro" id="IPR000673">
    <property type="entry name" value="Sig_transdc_resp-reg_Me-estase"/>
</dbReference>
<comment type="catalytic activity">
    <reaction evidence="2 3">
        <text>[protein]-L-glutamate 5-O-methyl ester + H2O = L-glutamyl-[protein] + methanol + H(+)</text>
        <dbReference type="Rhea" id="RHEA:23236"/>
        <dbReference type="Rhea" id="RHEA-COMP:10208"/>
        <dbReference type="Rhea" id="RHEA-COMP:10311"/>
        <dbReference type="ChEBI" id="CHEBI:15377"/>
        <dbReference type="ChEBI" id="CHEBI:15378"/>
        <dbReference type="ChEBI" id="CHEBI:17790"/>
        <dbReference type="ChEBI" id="CHEBI:29973"/>
        <dbReference type="ChEBI" id="CHEBI:82795"/>
        <dbReference type="EC" id="3.1.1.61"/>
    </reaction>
</comment>
<feature type="active site" evidence="3 4">
    <location>
        <position position="196"/>
    </location>
</feature>
<comment type="domain">
    <text evidence="3">Contains a C-terminal catalytic domain, and an N-terminal region which modulates catalytic activity.</text>
</comment>
<feature type="domain" description="Response regulatory" evidence="6">
    <location>
        <begin position="5"/>
        <end position="122"/>
    </location>
</feature>
<evidence type="ECO:0000256" key="4">
    <source>
        <dbReference type="PROSITE-ProRule" id="PRU00050"/>
    </source>
</evidence>
<dbReference type="SMART" id="SM00448">
    <property type="entry name" value="REC"/>
    <property type="match status" value="1"/>
</dbReference>
<keyword evidence="3" id="KW-0963">Cytoplasm</keyword>
<evidence type="ECO:0000256" key="3">
    <source>
        <dbReference type="HAMAP-Rule" id="MF_00099"/>
    </source>
</evidence>
<dbReference type="InterPro" id="IPR001789">
    <property type="entry name" value="Sig_transdc_resp-reg_receiver"/>
</dbReference>
<proteinExistence type="inferred from homology"/>
<feature type="active site" evidence="3 4">
    <location>
        <position position="169"/>
    </location>
</feature>
<evidence type="ECO:0000256" key="5">
    <source>
        <dbReference type="PROSITE-ProRule" id="PRU00169"/>
    </source>
</evidence>
<sequence length="348" mass="37316">MNQIRVLVVDDSAFMRKVVTDMLQADPQICVVGTARNGEDATRKNIKLKPDVITMDVEMPVLDGLGALKQIMIERPIPVVMVSSLTSIGAHTTMLAMEAGAVDFVAKTSGSISLDLFTIADLLRDKIKLAAQATVRQTNVSEPVQHNSLNLSSLLRKPKERKLVAIGVSTGGPKALKDVLTRIPRNIAAPIVIVQHMPEGFTKSLADRLDSLSDIQVVEANDGDVLEDGTAYIAPGGKHLKVKSVGGQWICTLSTDPAVNGHRPSVDVLYQSISLIPEAAVIAVIMTGMGADGSEGLKQLKTNRLCYALAQSEETSVVYGMPKMAVRTGKIDKVVHLQDLANQIKGHC</sequence>
<comment type="similarity">
    <text evidence="3">Belongs to the CheB family.</text>
</comment>
<dbReference type="SUPFAM" id="SSF52172">
    <property type="entry name" value="CheY-like"/>
    <property type="match status" value="1"/>
</dbReference>
<feature type="modified residue" description="4-aspartylphosphate" evidence="3 5">
    <location>
        <position position="56"/>
    </location>
</feature>
<protein>
    <recommendedName>
        <fullName evidence="3">Protein-glutamate methylesterase/protein-glutamine glutaminase</fullName>
        <ecNumber evidence="3">3.1.1.61</ecNumber>
        <ecNumber evidence="3">3.5.1.44</ecNumber>
    </recommendedName>
</protein>
<keyword evidence="1 3" id="KW-0378">Hydrolase</keyword>
<keyword evidence="3 4" id="KW-0145">Chemotaxis</keyword>
<dbReference type="GO" id="GO:0008984">
    <property type="term" value="F:protein-glutamate methylesterase activity"/>
    <property type="evidence" value="ECO:0007669"/>
    <property type="project" value="UniProtKB-EC"/>
</dbReference>
<name>A0ABU9VJE1_9BACI</name>
<accession>A0ABU9VJE1</accession>
<dbReference type="Pfam" id="PF01339">
    <property type="entry name" value="CheB_methylest"/>
    <property type="match status" value="1"/>
</dbReference>
<comment type="catalytic activity">
    <reaction evidence="3">
        <text>L-glutaminyl-[protein] + H2O = L-glutamyl-[protein] + NH4(+)</text>
        <dbReference type="Rhea" id="RHEA:16441"/>
        <dbReference type="Rhea" id="RHEA-COMP:10207"/>
        <dbReference type="Rhea" id="RHEA-COMP:10208"/>
        <dbReference type="ChEBI" id="CHEBI:15377"/>
        <dbReference type="ChEBI" id="CHEBI:28938"/>
        <dbReference type="ChEBI" id="CHEBI:29973"/>
        <dbReference type="ChEBI" id="CHEBI:30011"/>
        <dbReference type="EC" id="3.5.1.44"/>
    </reaction>
</comment>
<keyword evidence="3 5" id="KW-0597">Phosphoprotein</keyword>
<dbReference type="InterPro" id="IPR008248">
    <property type="entry name" value="CheB-like"/>
</dbReference>
<dbReference type="Proteomes" id="UP001418796">
    <property type="component" value="Unassembled WGS sequence"/>
</dbReference>
<dbReference type="Gene3D" id="3.40.50.180">
    <property type="entry name" value="Methylesterase CheB, C-terminal domain"/>
    <property type="match status" value="1"/>
</dbReference>
<dbReference type="RefSeq" id="WP_343130661.1">
    <property type="nucleotide sequence ID" value="NZ_JBCITK010000001.1"/>
</dbReference>
<dbReference type="CDD" id="cd17541">
    <property type="entry name" value="REC_CheB-like"/>
    <property type="match status" value="1"/>
</dbReference>
<evidence type="ECO:0000259" key="6">
    <source>
        <dbReference type="PROSITE" id="PS50110"/>
    </source>
</evidence>
<dbReference type="PROSITE" id="PS50122">
    <property type="entry name" value="CHEB"/>
    <property type="match status" value="1"/>
</dbReference>
<dbReference type="InterPro" id="IPR011006">
    <property type="entry name" value="CheY-like_superfamily"/>
</dbReference>
<comment type="caution">
    <text evidence="8">The sequence shown here is derived from an EMBL/GenBank/DDBJ whole genome shotgun (WGS) entry which is preliminary data.</text>
</comment>
<keyword evidence="9" id="KW-1185">Reference proteome</keyword>
<comment type="PTM">
    <text evidence="3">Phosphorylated by CheA. Phosphorylation of the N-terminal regulatory domain activates the methylesterase activity.</text>
</comment>
<dbReference type="InterPro" id="IPR035909">
    <property type="entry name" value="CheB_C"/>
</dbReference>
<evidence type="ECO:0000259" key="7">
    <source>
        <dbReference type="PROSITE" id="PS50122"/>
    </source>
</evidence>
<dbReference type="EC" id="3.1.1.61" evidence="3"/>
<dbReference type="PIRSF" id="PIRSF000876">
    <property type="entry name" value="RR_chemtxs_CheB"/>
    <property type="match status" value="1"/>
</dbReference>
<comment type="subcellular location">
    <subcellularLocation>
        <location evidence="3">Cytoplasm</location>
    </subcellularLocation>
</comment>
<dbReference type="NCBIfam" id="NF009206">
    <property type="entry name" value="PRK12555.1"/>
    <property type="match status" value="1"/>
</dbReference>
<dbReference type="Pfam" id="PF00072">
    <property type="entry name" value="Response_reg"/>
    <property type="match status" value="1"/>
</dbReference>
<evidence type="ECO:0000313" key="8">
    <source>
        <dbReference type="EMBL" id="MEN0643815.1"/>
    </source>
</evidence>
<dbReference type="NCBIfam" id="NF001965">
    <property type="entry name" value="PRK00742.1"/>
    <property type="match status" value="1"/>
</dbReference>
<dbReference type="SUPFAM" id="SSF52738">
    <property type="entry name" value="Methylesterase CheB, C-terminal domain"/>
    <property type="match status" value="1"/>
</dbReference>
<dbReference type="PANTHER" id="PTHR42872:SF3">
    <property type="entry name" value="PROTEIN-GLUTAMATE METHYLESTERASE_PROTEIN-GLUTAMINE GLUTAMINASE 1"/>
    <property type="match status" value="1"/>
</dbReference>
<feature type="domain" description="CheB-type methylesterase" evidence="7">
    <location>
        <begin position="158"/>
        <end position="344"/>
    </location>
</feature>
<dbReference type="PANTHER" id="PTHR42872">
    <property type="entry name" value="PROTEIN-GLUTAMATE METHYLESTERASE/PROTEIN-GLUTAMINE GLUTAMINASE"/>
    <property type="match status" value="1"/>
</dbReference>
<evidence type="ECO:0000256" key="2">
    <source>
        <dbReference type="ARBA" id="ARBA00048267"/>
    </source>
</evidence>
<comment type="function">
    <text evidence="3">Involved in chemotaxis. Part of a chemotaxis signal transduction system that modulates chemotaxis in response to various stimuli. Catalyzes the demethylation of specific methylglutamate residues introduced into the chemoreceptors (methyl-accepting chemotaxis proteins or MCP) by CheR. Also mediates the irreversible deamidation of specific glutamine residues to glutamic acid.</text>
</comment>
<dbReference type="EMBL" id="JBCITK010000001">
    <property type="protein sequence ID" value="MEN0643815.1"/>
    <property type="molecule type" value="Genomic_DNA"/>
</dbReference>
<dbReference type="EC" id="3.5.1.44" evidence="3"/>
<reference evidence="8 9" key="1">
    <citation type="submission" date="2024-03" db="EMBL/GenBank/DDBJ databases">
        <title>Bacilli Hybrid Assemblies.</title>
        <authorList>
            <person name="Kovac J."/>
        </authorList>
    </citation>
    <scope>NUCLEOTIDE SEQUENCE [LARGE SCALE GENOMIC DNA]</scope>
    <source>
        <strain evidence="8 9">FSL R7-0666</strain>
    </source>
</reference>